<dbReference type="PANTHER" id="PTHR43329">
    <property type="entry name" value="EPOXIDE HYDROLASE"/>
    <property type="match status" value="1"/>
</dbReference>
<feature type="region of interest" description="Disordered" evidence="2">
    <location>
        <begin position="1"/>
        <end position="25"/>
    </location>
</feature>
<dbReference type="RefSeq" id="WP_212396419.1">
    <property type="nucleotide sequence ID" value="NZ_JAFCJH010000075.1"/>
</dbReference>
<evidence type="ECO:0000313" key="5">
    <source>
        <dbReference type="Proteomes" id="UP001315278"/>
    </source>
</evidence>
<evidence type="ECO:0000259" key="3">
    <source>
        <dbReference type="Pfam" id="PF00561"/>
    </source>
</evidence>
<gene>
    <name evidence="4" type="ORF">JQ615_38430</name>
</gene>
<dbReference type="SUPFAM" id="SSF53474">
    <property type="entry name" value="alpha/beta-Hydrolases"/>
    <property type="match status" value="1"/>
</dbReference>
<name>A0ABS5FWM4_9BRAD</name>
<dbReference type="InterPro" id="IPR029058">
    <property type="entry name" value="AB_hydrolase_fold"/>
</dbReference>
<evidence type="ECO:0000256" key="1">
    <source>
        <dbReference type="ARBA" id="ARBA00022801"/>
    </source>
</evidence>
<organism evidence="4 5">
    <name type="scientific">Bradyrhizobium jicamae</name>
    <dbReference type="NCBI Taxonomy" id="280332"/>
    <lineage>
        <taxon>Bacteria</taxon>
        <taxon>Pseudomonadati</taxon>
        <taxon>Pseudomonadota</taxon>
        <taxon>Alphaproteobacteria</taxon>
        <taxon>Hyphomicrobiales</taxon>
        <taxon>Nitrobacteraceae</taxon>
        <taxon>Bradyrhizobium</taxon>
    </lineage>
</organism>
<evidence type="ECO:0000313" key="4">
    <source>
        <dbReference type="EMBL" id="MBR0801246.1"/>
    </source>
</evidence>
<dbReference type="EMBL" id="JAFCJH010000075">
    <property type="protein sequence ID" value="MBR0801246.1"/>
    <property type="molecule type" value="Genomic_DNA"/>
</dbReference>
<evidence type="ECO:0000256" key="2">
    <source>
        <dbReference type="SAM" id="MobiDB-lite"/>
    </source>
</evidence>
<dbReference type="Proteomes" id="UP001315278">
    <property type="component" value="Unassembled WGS sequence"/>
</dbReference>
<dbReference type="InterPro" id="IPR000073">
    <property type="entry name" value="AB_hydrolase_1"/>
</dbReference>
<dbReference type="Pfam" id="PF00561">
    <property type="entry name" value="Abhydrolase_1"/>
    <property type="match status" value="1"/>
</dbReference>
<feature type="domain" description="AB hydrolase-1" evidence="3">
    <location>
        <begin position="50"/>
        <end position="302"/>
    </location>
</feature>
<reference evidence="5" key="1">
    <citation type="journal article" date="2021" name="ISME J.">
        <title>Evolutionary origin and ecological implication of a unique nif island in free-living Bradyrhizobium lineages.</title>
        <authorList>
            <person name="Tao J."/>
        </authorList>
    </citation>
    <scope>NUCLEOTIDE SEQUENCE [LARGE SCALE GENOMIC DNA]</scope>
    <source>
        <strain evidence="5">SZCCT0434</strain>
    </source>
</reference>
<keyword evidence="5" id="KW-1185">Reference proteome</keyword>
<dbReference type="GO" id="GO:0016787">
    <property type="term" value="F:hydrolase activity"/>
    <property type="evidence" value="ECO:0007669"/>
    <property type="project" value="UniProtKB-KW"/>
</dbReference>
<keyword evidence="1 4" id="KW-0378">Hydrolase</keyword>
<accession>A0ABS5FWM4</accession>
<protein>
    <submittedName>
        <fullName evidence="4">Alpha/beta hydrolase</fullName>
    </submittedName>
</protein>
<dbReference type="InterPro" id="IPR000639">
    <property type="entry name" value="Epox_hydrolase-like"/>
</dbReference>
<comment type="caution">
    <text evidence="4">The sequence shown here is derived from an EMBL/GenBank/DDBJ whole genome shotgun (WGS) entry which is preliminary data.</text>
</comment>
<dbReference type="Gene3D" id="3.40.50.1820">
    <property type="entry name" value="alpha/beta hydrolase"/>
    <property type="match status" value="1"/>
</dbReference>
<sequence length="315" mass="34270">MITSAPSAEQRHADVPRRSPQNSSAIGHIRRRTVHANGLDFPILEAGNGPLVLCLHGFPDHAQSWIPFLDRLAREGYWAVAPALRGYWIGGAAPDGSYRALATGQDVLALIESLGADQADLVGHDLGARAAYAAASLDTTRVRKLVGLAVPYGKGLPTAFVADGDQQRRSWYMFFFQTHLAETAVKLNDFALLDRLWREWSPGYVLAGSHRAALNETFGQPGVLTQALAYYRQLFTPPSDPAAQALEALASRPIAAPSLYLHGTEDGCMSAQLSDGMEAMFTHGLERVVMPGVGHFLHLEQPDAVLNHILRFLRS</sequence>
<proteinExistence type="predicted"/>
<dbReference type="PRINTS" id="PR00412">
    <property type="entry name" value="EPOXHYDRLASE"/>
</dbReference>